<dbReference type="GO" id="GO:0048705">
    <property type="term" value="P:skeletal system morphogenesis"/>
    <property type="evidence" value="ECO:0007669"/>
    <property type="project" value="TreeGrafter"/>
</dbReference>
<dbReference type="GO" id="GO:0061572">
    <property type="term" value="P:actin filament bundle organization"/>
    <property type="evidence" value="ECO:0007669"/>
    <property type="project" value="InterPro"/>
</dbReference>
<keyword evidence="6" id="KW-0812">Transmembrane</keyword>
<evidence type="ECO:0000256" key="2">
    <source>
        <dbReference type="ARBA" id="ARBA00009886"/>
    </source>
</evidence>
<dbReference type="GO" id="GO:0032432">
    <property type="term" value="C:actin filament bundle"/>
    <property type="evidence" value="ECO:0007669"/>
    <property type="project" value="TreeGrafter"/>
</dbReference>
<gene>
    <name evidence="7" type="ORF">E5288_WYG000591</name>
</gene>
<reference evidence="7" key="1">
    <citation type="submission" date="2019-10" db="EMBL/GenBank/DDBJ databases">
        <title>The sequence and de novo assembly of the wild yak genome.</title>
        <authorList>
            <person name="Liu Y."/>
        </authorList>
    </citation>
    <scope>NUCLEOTIDE SEQUENCE [LARGE SCALE GENOMIC DNA]</scope>
    <source>
        <strain evidence="7">WY2019</strain>
    </source>
</reference>
<evidence type="ECO:0000256" key="1">
    <source>
        <dbReference type="ARBA" id="ARBA00004245"/>
    </source>
</evidence>
<dbReference type="InterPro" id="IPR028215">
    <property type="entry name" value="Refilin"/>
</dbReference>
<evidence type="ECO:0000313" key="7">
    <source>
        <dbReference type="EMBL" id="MXQ79409.1"/>
    </source>
</evidence>
<organism evidence="7 8">
    <name type="scientific">Bos mutus</name>
    <name type="common">wild yak</name>
    <dbReference type="NCBI Taxonomy" id="72004"/>
    <lineage>
        <taxon>Eukaryota</taxon>
        <taxon>Metazoa</taxon>
        <taxon>Chordata</taxon>
        <taxon>Craniata</taxon>
        <taxon>Vertebrata</taxon>
        <taxon>Euteleostomi</taxon>
        <taxon>Mammalia</taxon>
        <taxon>Eutheria</taxon>
        <taxon>Laurasiatheria</taxon>
        <taxon>Artiodactyla</taxon>
        <taxon>Ruminantia</taxon>
        <taxon>Pecora</taxon>
        <taxon>Bovidae</taxon>
        <taxon>Bovinae</taxon>
        <taxon>Bos</taxon>
    </lineage>
</organism>
<keyword evidence="5" id="KW-0206">Cytoskeleton</keyword>
<keyword evidence="6" id="KW-0472">Membrane</keyword>
<proteinExistence type="inferred from homology"/>
<dbReference type="GO" id="GO:1900158">
    <property type="term" value="P:negative regulation of bone mineralization involved in bone maturation"/>
    <property type="evidence" value="ECO:0007669"/>
    <property type="project" value="TreeGrafter"/>
</dbReference>
<evidence type="ECO:0000256" key="6">
    <source>
        <dbReference type="SAM" id="Phobius"/>
    </source>
</evidence>
<name>A0A6B0QP68_9CETA</name>
<sequence>MSMRRLVLVDGDSRKVRIKRLFILLSLLLILLSFAFHILPSLPLRKATTQSTKQAQSILDPDLKGVVFDPLPPMEVKYTSSIKYSSDWLFINDVRLSQGLAVASCSQIISWIPSCTWHIYKAKVHFQPHHKPARCLSTTILYLKYPKAFYTTTLDDNYHNTLRRHLSSMELEVREFLGGVYLLEES</sequence>
<keyword evidence="4" id="KW-0963">Cytoplasm</keyword>
<dbReference type="EMBL" id="VBQZ03000001">
    <property type="protein sequence ID" value="MXQ79409.1"/>
    <property type="molecule type" value="Genomic_DNA"/>
</dbReference>
<keyword evidence="6" id="KW-1133">Transmembrane helix</keyword>
<evidence type="ECO:0000256" key="4">
    <source>
        <dbReference type="ARBA" id="ARBA00022490"/>
    </source>
</evidence>
<protein>
    <submittedName>
        <fullName evidence="7">Uncharacterized protein</fullName>
    </submittedName>
</protein>
<evidence type="ECO:0000313" key="8">
    <source>
        <dbReference type="Proteomes" id="UP000322234"/>
    </source>
</evidence>
<comment type="subcellular location">
    <subcellularLocation>
        <location evidence="1">Cytoplasm</location>
        <location evidence="1">Cytoskeleton</location>
    </subcellularLocation>
</comment>
<evidence type="ECO:0000256" key="5">
    <source>
        <dbReference type="ARBA" id="ARBA00023212"/>
    </source>
</evidence>
<comment type="subunit">
    <text evidence="3">Interacts with FLNA and FLNB.</text>
</comment>
<comment type="similarity">
    <text evidence="2">Belongs to the Refilin family.</text>
</comment>
<dbReference type="PANTHER" id="PTHR31848">
    <property type="match status" value="1"/>
</dbReference>
<dbReference type="AlphaFoldDB" id="A0A6B0QP68"/>
<comment type="caution">
    <text evidence="7">The sequence shown here is derived from an EMBL/GenBank/DDBJ whole genome shotgun (WGS) entry which is preliminary data.</text>
</comment>
<feature type="transmembrane region" description="Helical" evidence="6">
    <location>
        <begin position="21"/>
        <end position="39"/>
    </location>
</feature>
<keyword evidence="8" id="KW-1185">Reference proteome</keyword>
<dbReference type="Proteomes" id="UP000322234">
    <property type="component" value="Unassembled WGS sequence"/>
</dbReference>
<dbReference type="PANTHER" id="PTHR31848:SF2">
    <property type="entry name" value="REFILIN-B"/>
    <property type="match status" value="1"/>
</dbReference>
<evidence type="ECO:0000256" key="3">
    <source>
        <dbReference type="ARBA" id="ARBA00011189"/>
    </source>
</evidence>
<dbReference type="Pfam" id="PF15068">
    <property type="entry name" value="FAM101"/>
    <property type="match status" value="1"/>
</dbReference>
<dbReference type="GO" id="GO:0031005">
    <property type="term" value="F:filamin binding"/>
    <property type="evidence" value="ECO:0007669"/>
    <property type="project" value="InterPro"/>
</dbReference>
<accession>A0A6B0QP68</accession>
<dbReference type="GO" id="GO:0061182">
    <property type="term" value="P:negative regulation of chondrocyte development"/>
    <property type="evidence" value="ECO:0007669"/>
    <property type="project" value="TreeGrafter"/>
</dbReference>